<evidence type="ECO:0000256" key="9">
    <source>
        <dbReference type="ARBA" id="ARBA00023004"/>
    </source>
</evidence>
<dbReference type="InterPro" id="IPR050668">
    <property type="entry name" value="Cytochrome_b5"/>
</dbReference>
<reference evidence="15 16" key="1">
    <citation type="journal article" date="2016" name="Mol. Biol. Evol.">
        <title>Comparative Genomics of Early-Diverging Mushroom-Forming Fungi Provides Insights into the Origins of Lignocellulose Decay Capabilities.</title>
        <authorList>
            <person name="Nagy L.G."/>
            <person name="Riley R."/>
            <person name="Tritt A."/>
            <person name="Adam C."/>
            <person name="Daum C."/>
            <person name="Floudas D."/>
            <person name="Sun H."/>
            <person name="Yadav J.S."/>
            <person name="Pangilinan J."/>
            <person name="Larsson K.H."/>
            <person name="Matsuura K."/>
            <person name="Barry K."/>
            <person name="Labutti K."/>
            <person name="Kuo R."/>
            <person name="Ohm R.A."/>
            <person name="Bhattacharya S.S."/>
            <person name="Shirouzu T."/>
            <person name="Yoshinaga Y."/>
            <person name="Martin F.M."/>
            <person name="Grigoriev I.V."/>
            <person name="Hibbett D.S."/>
        </authorList>
    </citation>
    <scope>NUCLEOTIDE SEQUENCE [LARGE SCALE GENOMIC DNA]</scope>
    <source>
        <strain evidence="15 16">HHB12029</strain>
    </source>
</reference>
<evidence type="ECO:0000256" key="10">
    <source>
        <dbReference type="ARBA" id="ARBA00023136"/>
    </source>
</evidence>
<comment type="similarity">
    <text evidence="12 13">Belongs to the cytochrome b5 family.</text>
</comment>
<organism evidence="15 16">
    <name type="scientific">Exidia glandulosa HHB12029</name>
    <dbReference type="NCBI Taxonomy" id="1314781"/>
    <lineage>
        <taxon>Eukaryota</taxon>
        <taxon>Fungi</taxon>
        <taxon>Dikarya</taxon>
        <taxon>Basidiomycota</taxon>
        <taxon>Agaricomycotina</taxon>
        <taxon>Agaricomycetes</taxon>
        <taxon>Auriculariales</taxon>
        <taxon>Exidiaceae</taxon>
        <taxon>Exidia</taxon>
    </lineage>
</organism>
<evidence type="ECO:0000313" key="16">
    <source>
        <dbReference type="Proteomes" id="UP000077266"/>
    </source>
</evidence>
<evidence type="ECO:0000256" key="7">
    <source>
        <dbReference type="ARBA" id="ARBA00022848"/>
    </source>
</evidence>
<dbReference type="PANTHER" id="PTHR19359">
    <property type="entry name" value="CYTOCHROME B5"/>
    <property type="match status" value="1"/>
</dbReference>
<keyword evidence="2" id="KW-0813">Transport</keyword>
<dbReference type="GO" id="GO:0005789">
    <property type="term" value="C:endoplasmic reticulum membrane"/>
    <property type="evidence" value="ECO:0007669"/>
    <property type="project" value="UniProtKB-SubCell"/>
</dbReference>
<proteinExistence type="inferred from homology"/>
<dbReference type="Proteomes" id="UP000077266">
    <property type="component" value="Unassembled WGS sequence"/>
</dbReference>
<dbReference type="InterPro" id="IPR036400">
    <property type="entry name" value="Cyt_B5-like_heme/steroid_sf"/>
</dbReference>
<accession>A0A165E8R3</accession>
<evidence type="ECO:0000256" key="11">
    <source>
        <dbReference type="ARBA" id="ARBA00037877"/>
    </source>
</evidence>
<evidence type="ECO:0000256" key="6">
    <source>
        <dbReference type="ARBA" id="ARBA00022824"/>
    </source>
</evidence>
<evidence type="ECO:0000256" key="3">
    <source>
        <dbReference type="ARBA" id="ARBA00022617"/>
    </source>
</evidence>
<dbReference type="FunCoup" id="A0A165E8R3">
    <property type="interactions" value="358"/>
</dbReference>
<dbReference type="GO" id="GO:0046872">
    <property type="term" value="F:metal ion binding"/>
    <property type="evidence" value="ECO:0007669"/>
    <property type="project" value="UniProtKB-UniRule"/>
</dbReference>
<dbReference type="EMBL" id="KV426159">
    <property type="protein sequence ID" value="KZV86333.1"/>
    <property type="molecule type" value="Genomic_DNA"/>
</dbReference>
<evidence type="ECO:0000256" key="13">
    <source>
        <dbReference type="RuleBase" id="RU362121"/>
    </source>
</evidence>
<feature type="domain" description="Cytochrome b5 heme-binding" evidence="14">
    <location>
        <begin position="1"/>
        <end position="78"/>
    </location>
</feature>
<sequence>MTIINIADVAAHKTRDSAWLVLNGKVYDATKFLDEHPGGDEVILSECGKPDATEAFDDIGHSDEARALLADMLVGTVEGAAEIKQKPVPTRPAANTGPGFNAVLVPIALLGAYLAWRAYFLSP</sequence>
<dbReference type="SUPFAM" id="SSF55856">
    <property type="entry name" value="Cytochrome b5-like heme/steroid binding domain"/>
    <property type="match status" value="1"/>
</dbReference>
<evidence type="ECO:0000256" key="1">
    <source>
        <dbReference type="ARBA" id="ARBA00004131"/>
    </source>
</evidence>
<keyword evidence="16" id="KW-1185">Reference proteome</keyword>
<dbReference type="SMART" id="SM01117">
    <property type="entry name" value="Cyt-b5"/>
    <property type="match status" value="1"/>
</dbReference>
<dbReference type="PROSITE" id="PS50255">
    <property type="entry name" value="CYTOCHROME_B5_2"/>
    <property type="match status" value="1"/>
</dbReference>
<dbReference type="FunFam" id="3.10.120.10:FF:000002">
    <property type="entry name" value="Cytochrome b5 type B"/>
    <property type="match status" value="1"/>
</dbReference>
<keyword evidence="3 13" id="KW-0349">Heme</keyword>
<dbReference type="PROSITE" id="PS00191">
    <property type="entry name" value="CYTOCHROME_B5_1"/>
    <property type="match status" value="1"/>
</dbReference>
<dbReference type="STRING" id="1314781.A0A165E8R3"/>
<keyword evidence="6" id="KW-0256">Endoplasmic reticulum</keyword>
<dbReference type="Pfam" id="PF00173">
    <property type="entry name" value="Cyt-b5"/>
    <property type="match status" value="1"/>
</dbReference>
<keyword evidence="5 13" id="KW-0479">Metal-binding</keyword>
<keyword evidence="13" id="KW-1133">Transmembrane helix</keyword>
<dbReference type="OrthoDB" id="260519at2759"/>
<dbReference type="InParanoid" id="A0A165E8R3"/>
<dbReference type="Gene3D" id="3.10.120.10">
    <property type="entry name" value="Cytochrome b5-like heme/steroid binding domain"/>
    <property type="match status" value="1"/>
</dbReference>
<dbReference type="AlphaFoldDB" id="A0A165E8R3"/>
<keyword evidence="4 13" id="KW-0812">Transmembrane</keyword>
<evidence type="ECO:0000256" key="5">
    <source>
        <dbReference type="ARBA" id="ARBA00022723"/>
    </source>
</evidence>
<evidence type="ECO:0000259" key="14">
    <source>
        <dbReference type="PROSITE" id="PS50255"/>
    </source>
</evidence>
<evidence type="ECO:0000256" key="2">
    <source>
        <dbReference type="ARBA" id="ARBA00022448"/>
    </source>
</evidence>
<comment type="subcellular location">
    <subcellularLocation>
        <location evidence="1">Endoplasmic reticulum membrane</location>
        <topology evidence="1">Single-pass membrane protein</topology>
        <orientation evidence="1">Cytoplasmic side</orientation>
    </subcellularLocation>
    <subcellularLocation>
        <location evidence="11">Microsome membrane</location>
        <topology evidence="11">Single-pass membrane protein</topology>
        <orientation evidence="11">Cytoplasmic side</orientation>
    </subcellularLocation>
</comment>
<dbReference type="InterPro" id="IPR001199">
    <property type="entry name" value="Cyt_B5-like_heme/steroid-bd"/>
</dbReference>
<evidence type="ECO:0000313" key="15">
    <source>
        <dbReference type="EMBL" id="KZV86333.1"/>
    </source>
</evidence>
<evidence type="ECO:0000256" key="4">
    <source>
        <dbReference type="ARBA" id="ARBA00022692"/>
    </source>
</evidence>
<keyword evidence="8" id="KW-0249">Electron transport</keyword>
<protein>
    <submittedName>
        <fullName evidence="15">Cytochrome b5</fullName>
    </submittedName>
</protein>
<evidence type="ECO:0000256" key="8">
    <source>
        <dbReference type="ARBA" id="ARBA00022982"/>
    </source>
</evidence>
<name>A0A165E8R3_EXIGL</name>
<dbReference type="PANTHER" id="PTHR19359:SF150">
    <property type="entry name" value="CYTOCHROME B5"/>
    <property type="match status" value="1"/>
</dbReference>
<dbReference type="PRINTS" id="PR00363">
    <property type="entry name" value="CYTOCHROMEB5"/>
</dbReference>
<dbReference type="InterPro" id="IPR018506">
    <property type="entry name" value="Cyt_B5_heme-BS"/>
</dbReference>
<keyword evidence="10 13" id="KW-0472">Membrane</keyword>
<gene>
    <name evidence="15" type="ORF">EXIGLDRAFT_622081</name>
</gene>
<feature type="transmembrane region" description="Helical" evidence="13">
    <location>
        <begin position="100"/>
        <end position="120"/>
    </location>
</feature>
<keyword evidence="7" id="KW-0492">Microsome</keyword>
<dbReference type="GO" id="GO:0020037">
    <property type="term" value="F:heme binding"/>
    <property type="evidence" value="ECO:0007669"/>
    <property type="project" value="UniProtKB-UniRule"/>
</dbReference>
<evidence type="ECO:0000256" key="12">
    <source>
        <dbReference type="ARBA" id="ARBA00038168"/>
    </source>
</evidence>
<keyword evidence="9 13" id="KW-0408">Iron</keyword>